<dbReference type="HOGENOM" id="CLU_041452_0_0_1"/>
<dbReference type="PANTHER" id="PTHR41807">
    <property type="entry name" value="GLUTATHIONE TRANSFERASE 3"/>
    <property type="match status" value="1"/>
</dbReference>
<proteinExistence type="predicted"/>
<keyword evidence="4" id="KW-1185">Reference proteome</keyword>
<evidence type="ECO:0000256" key="2">
    <source>
        <dbReference type="SAM" id="Phobius"/>
    </source>
</evidence>
<dbReference type="GO" id="GO:0016020">
    <property type="term" value="C:membrane"/>
    <property type="evidence" value="ECO:0007669"/>
    <property type="project" value="TreeGrafter"/>
</dbReference>
<evidence type="ECO:0000313" key="3">
    <source>
        <dbReference type="EMBL" id="EAW11950.1"/>
    </source>
</evidence>
<dbReference type="KEGG" id="act:ACLA_007090"/>
<dbReference type="Proteomes" id="UP000006701">
    <property type="component" value="Unassembled WGS sequence"/>
</dbReference>
<dbReference type="RefSeq" id="XP_001273376.1">
    <property type="nucleotide sequence ID" value="XM_001273375.1"/>
</dbReference>
<organism evidence="3 4">
    <name type="scientific">Aspergillus clavatus (strain ATCC 1007 / CBS 513.65 / DSM 816 / NCTC 3887 / NRRL 1 / QM 1276 / 107)</name>
    <dbReference type="NCBI Taxonomy" id="344612"/>
    <lineage>
        <taxon>Eukaryota</taxon>
        <taxon>Fungi</taxon>
        <taxon>Dikarya</taxon>
        <taxon>Ascomycota</taxon>
        <taxon>Pezizomycotina</taxon>
        <taxon>Eurotiomycetes</taxon>
        <taxon>Eurotiomycetidae</taxon>
        <taxon>Eurotiales</taxon>
        <taxon>Aspergillaceae</taxon>
        <taxon>Aspergillus</taxon>
        <taxon>Aspergillus subgen. Fumigati</taxon>
    </lineage>
</organism>
<feature type="transmembrane region" description="Helical" evidence="2">
    <location>
        <begin position="257"/>
        <end position="279"/>
    </location>
</feature>
<gene>
    <name evidence="3" type="ORF">ACLA_007090</name>
</gene>
<dbReference type="STRING" id="344612.A1CDM3"/>
<dbReference type="EMBL" id="DS027051">
    <property type="protein sequence ID" value="EAW11950.1"/>
    <property type="molecule type" value="Genomic_DNA"/>
</dbReference>
<feature type="compositionally biased region" description="Basic and acidic residues" evidence="1">
    <location>
        <begin position="115"/>
        <end position="133"/>
    </location>
</feature>
<protein>
    <submittedName>
        <fullName evidence="3">Uncharacterized protein</fullName>
    </submittedName>
</protein>
<dbReference type="PANTHER" id="PTHR41807:SF1">
    <property type="entry name" value="GLUTATHIONE TRANSFERASE 3"/>
    <property type="match status" value="1"/>
</dbReference>
<sequence length="371" mass="40758">MSNALSFLKKLRRAQIEDLAEAAGFEESSEYSNKNALAEDLDKYLQDNRSILVDIPALKEYWARALATSPARFTSPVKRAVEVDVTPAPKRGRGTPAPKRATPASTRRALPEPQLKQEVEATTDDSDHSDEPTPNKPAPPVLAAVTPLQPTFSVQPPLPPSPAVVTDAIDQQTAVWRKNIHDAWTESGVQERSNALRSILSNVQAVETIVLAIEGFSIIKELVPLRFLTNVPAIEAIHSPEFPLKVPDLFMLVDGAFWAPFSLWLLTSLLLPLTVAYFFNISLHVAQSSGGPTHNTRRIRAAHASFDPLSFNIAKALISYLVYATRFTFWNVYSTFSIVKVNQSVPGRWPGLLTGAAIGTVGTLYEAILRK</sequence>
<evidence type="ECO:0000256" key="1">
    <source>
        <dbReference type="SAM" id="MobiDB-lite"/>
    </source>
</evidence>
<dbReference type="InterPro" id="IPR038872">
    <property type="entry name" value="Put_GTT3"/>
</dbReference>
<dbReference type="eggNOG" id="ENOG502S8AT">
    <property type="taxonomic scope" value="Eukaryota"/>
</dbReference>
<feature type="transmembrane region" description="Helical" evidence="2">
    <location>
        <begin position="309"/>
        <end position="329"/>
    </location>
</feature>
<reference evidence="3 4" key="1">
    <citation type="journal article" date="2008" name="PLoS Genet.">
        <title>Genomic islands in the pathogenic filamentous fungus Aspergillus fumigatus.</title>
        <authorList>
            <person name="Fedorova N.D."/>
            <person name="Khaldi N."/>
            <person name="Joardar V.S."/>
            <person name="Maiti R."/>
            <person name="Amedeo P."/>
            <person name="Anderson M.J."/>
            <person name="Crabtree J."/>
            <person name="Silva J.C."/>
            <person name="Badger J.H."/>
            <person name="Albarraq A."/>
            <person name="Angiuoli S."/>
            <person name="Bussey H."/>
            <person name="Bowyer P."/>
            <person name="Cotty P.J."/>
            <person name="Dyer P.S."/>
            <person name="Egan A."/>
            <person name="Galens K."/>
            <person name="Fraser-Liggett C.M."/>
            <person name="Haas B.J."/>
            <person name="Inman J.M."/>
            <person name="Kent R."/>
            <person name="Lemieux S."/>
            <person name="Malavazi I."/>
            <person name="Orvis J."/>
            <person name="Roemer T."/>
            <person name="Ronning C.M."/>
            <person name="Sundaram J.P."/>
            <person name="Sutton G."/>
            <person name="Turner G."/>
            <person name="Venter J.C."/>
            <person name="White O.R."/>
            <person name="Whitty B.R."/>
            <person name="Youngman P."/>
            <person name="Wolfe K.H."/>
            <person name="Goldman G.H."/>
            <person name="Wortman J.R."/>
            <person name="Jiang B."/>
            <person name="Denning D.W."/>
            <person name="Nierman W.C."/>
        </authorList>
    </citation>
    <scope>NUCLEOTIDE SEQUENCE [LARGE SCALE GENOMIC DNA]</scope>
    <source>
        <strain evidence="4">ATCC 1007 / CBS 513.65 / DSM 816 / NCTC 3887 / NRRL 1</strain>
    </source>
</reference>
<accession>A1CDM3</accession>
<name>A1CDM3_ASPCL</name>
<feature type="transmembrane region" description="Helical" evidence="2">
    <location>
        <begin position="349"/>
        <end position="369"/>
    </location>
</feature>
<keyword evidence="2" id="KW-0812">Transmembrane</keyword>
<feature type="region of interest" description="Disordered" evidence="1">
    <location>
        <begin position="84"/>
        <end position="143"/>
    </location>
</feature>
<evidence type="ECO:0000313" key="4">
    <source>
        <dbReference type="Proteomes" id="UP000006701"/>
    </source>
</evidence>
<keyword evidence="2" id="KW-1133">Transmembrane helix</keyword>
<dbReference type="OrthoDB" id="4034134at2759"/>
<keyword evidence="2" id="KW-0472">Membrane</keyword>
<dbReference type="VEuPathDB" id="FungiDB:ACLA_007090"/>
<dbReference type="AlphaFoldDB" id="A1CDM3"/>
<dbReference type="OMA" id="YLPDMFL"/>
<dbReference type="GeneID" id="4705506"/>